<dbReference type="Proteomes" id="UP000198534">
    <property type="component" value="Unassembled WGS sequence"/>
</dbReference>
<comment type="similarity">
    <text evidence="1">Belongs to the 4-hydroxybenzoyl-CoA thioesterase family.</text>
</comment>
<reference evidence="3 4" key="1">
    <citation type="submission" date="2016-10" db="EMBL/GenBank/DDBJ databases">
        <authorList>
            <person name="de Groot N.N."/>
        </authorList>
    </citation>
    <scope>NUCLEOTIDE SEQUENCE [LARGE SCALE GENOMIC DNA]</scope>
    <source>
        <strain evidence="3 4">DSM 45610</strain>
    </source>
</reference>
<dbReference type="NCBIfam" id="TIGR00051">
    <property type="entry name" value="YbgC/FadM family acyl-CoA thioesterase"/>
    <property type="match status" value="1"/>
</dbReference>
<dbReference type="EMBL" id="FNNQ01000008">
    <property type="protein sequence ID" value="SDW96448.1"/>
    <property type="molecule type" value="Genomic_DNA"/>
</dbReference>
<organism evidence="3 4">
    <name type="scientific">Marininema mesophilum</name>
    <dbReference type="NCBI Taxonomy" id="1048340"/>
    <lineage>
        <taxon>Bacteria</taxon>
        <taxon>Bacillati</taxon>
        <taxon>Bacillota</taxon>
        <taxon>Bacilli</taxon>
        <taxon>Bacillales</taxon>
        <taxon>Thermoactinomycetaceae</taxon>
        <taxon>Marininema</taxon>
    </lineage>
</organism>
<dbReference type="PANTHER" id="PTHR31793:SF27">
    <property type="entry name" value="NOVEL THIOESTERASE SUPERFAMILY DOMAIN AND SAPOSIN A-TYPE DOMAIN CONTAINING PROTEIN (0610012H03RIK)"/>
    <property type="match status" value="1"/>
</dbReference>
<accession>A0A1H2XV52</accession>
<sequence>MVKTQISVRYQETDQMGVVHHSVYPIWFEEGRSALIRKVGYSYSVLEQQGLLLPVVDLHCRFVSPVRFDDQILVHTRIKEMRGAKIVLTYKLLQVESENRVAHGETTHLWVDRSMKPVRLQDVHPTLFRILKEEMSNNQ</sequence>
<evidence type="ECO:0000313" key="3">
    <source>
        <dbReference type="EMBL" id="SDW96448.1"/>
    </source>
</evidence>
<dbReference type="AlphaFoldDB" id="A0A1H2XV52"/>
<evidence type="ECO:0000256" key="1">
    <source>
        <dbReference type="ARBA" id="ARBA00005953"/>
    </source>
</evidence>
<dbReference type="Gene3D" id="3.10.129.10">
    <property type="entry name" value="Hotdog Thioesterase"/>
    <property type="match status" value="1"/>
</dbReference>
<dbReference type="RefSeq" id="WP_091739616.1">
    <property type="nucleotide sequence ID" value="NZ_FNNQ01000008.1"/>
</dbReference>
<gene>
    <name evidence="3" type="ORF">SAMN05444487_10857</name>
</gene>
<dbReference type="PIRSF" id="PIRSF003230">
    <property type="entry name" value="YbgC"/>
    <property type="match status" value="1"/>
</dbReference>
<dbReference type="CDD" id="cd00586">
    <property type="entry name" value="4HBT"/>
    <property type="match status" value="1"/>
</dbReference>
<dbReference type="InterPro" id="IPR029069">
    <property type="entry name" value="HotDog_dom_sf"/>
</dbReference>
<dbReference type="SUPFAM" id="SSF54637">
    <property type="entry name" value="Thioesterase/thiol ester dehydrase-isomerase"/>
    <property type="match status" value="1"/>
</dbReference>
<dbReference type="PANTHER" id="PTHR31793">
    <property type="entry name" value="4-HYDROXYBENZOYL-COA THIOESTERASE FAMILY MEMBER"/>
    <property type="match status" value="1"/>
</dbReference>
<dbReference type="InterPro" id="IPR050563">
    <property type="entry name" value="4-hydroxybenzoyl-CoA_TE"/>
</dbReference>
<evidence type="ECO:0000256" key="2">
    <source>
        <dbReference type="ARBA" id="ARBA00022801"/>
    </source>
</evidence>
<dbReference type="GO" id="GO:0047617">
    <property type="term" value="F:fatty acyl-CoA hydrolase activity"/>
    <property type="evidence" value="ECO:0007669"/>
    <property type="project" value="TreeGrafter"/>
</dbReference>
<name>A0A1H2XV52_9BACL</name>
<protein>
    <submittedName>
        <fullName evidence="3">Acyl-CoA thioester hydrolase</fullName>
    </submittedName>
</protein>
<dbReference type="InterPro" id="IPR006684">
    <property type="entry name" value="YbgC/YbaW"/>
</dbReference>
<keyword evidence="2 3" id="KW-0378">Hydrolase</keyword>
<dbReference type="STRING" id="1048340.SAMN05444487_10857"/>
<evidence type="ECO:0000313" key="4">
    <source>
        <dbReference type="Proteomes" id="UP000198534"/>
    </source>
</evidence>
<dbReference type="Pfam" id="PF13279">
    <property type="entry name" value="4HBT_2"/>
    <property type="match status" value="1"/>
</dbReference>
<dbReference type="OrthoDB" id="9800856at2"/>
<proteinExistence type="inferred from homology"/>
<keyword evidence="4" id="KW-1185">Reference proteome</keyword>